<dbReference type="AlphaFoldDB" id="A0AAV1DHD3"/>
<dbReference type="EC" id="2.3.2.27" evidence="4"/>
<dbReference type="Gene3D" id="2.60.210.10">
    <property type="entry name" value="Apoptosis, Tumor Necrosis Factor Receptor Associated Protein 2, Chain A"/>
    <property type="match status" value="1"/>
</dbReference>
<evidence type="ECO:0000259" key="12">
    <source>
        <dbReference type="PROSITE" id="PS51081"/>
    </source>
</evidence>
<evidence type="ECO:0000256" key="7">
    <source>
        <dbReference type="ARBA" id="ARBA00022771"/>
    </source>
</evidence>
<protein>
    <recommendedName>
        <fullName evidence="4">RING-type E3 ubiquitin transferase</fullName>
        <ecNumber evidence="4">2.3.2.27</ecNumber>
    </recommendedName>
</protein>
<comment type="pathway">
    <text evidence="2">Protein modification; protein ubiquitination.</text>
</comment>
<comment type="similarity">
    <text evidence="3">Belongs to the SINA (Seven in absentia) family.</text>
</comment>
<dbReference type="PANTHER" id="PTHR10315">
    <property type="entry name" value="E3 UBIQUITIN PROTEIN LIGASE SIAH"/>
    <property type="match status" value="1"/>
</dbReference>
<keyword evidence="8" id="KW-0833">Ubl conjugation pathway</keyword>
<dbReference type="FunFam" id="3.30.40.10:FF:000041">
    <property type="entry name" value="E3 ubiquitin-protein ligase SINAT3"/>
    <property type="match status" value="1"/>
</dbReference>
<reference evidence="13" key="1">
    <citation type="submission" date="2023-03" db="EMBL/GenBank/DDBJ databases">
        <authorList>
            <person name="Julca I."/>
        </authorList>
    </citation>
    <scope>NUCLEOTIDE SEQUENCE</scope>
</reference>
<feature type="domain" description="RING-type" evidence="11">
    <location>
        <begin position="265"/>
        <end position="300"/>
    </location>
</feature>
<evidence type="ECO:0000259" key="11">
    <source>
        <dbReference type="PROSITE" id="PS50089"/>
    </source>
</evidence>
<dbReference type="EMBL" id="OX459122">
    <property type="protein sequence ID" value="CAI9106816.1"/>
    <property type="molecule type" value="Genomic_DNA"/>
</dbReference>
<dbReference type="Proteomes" id="UP001161247">
    <property type="component" value="Chromosome 5"/>
</dbReference>
<dbReference type="Pfam" id="PF21362">
    <property type="entry name" value="Sina_RING"/>
    <property type="match status" value="1"/>
</dbReference>
<evidence type="ECO:0000313" key="13">
    <source>
        <dbReference type="EMBL" id="CAI9106816.1"/>
    </source>
</evidence>
<dbReference type="InterPro" id="IPR013010">
    <property type="entry name" value="Znf_SIAH"/>
</dbReference>
<dbReference type="InterPro" id="IPR049548">
    <property type="entry name" value="Sina-like_RING"/>
</dbReference>
<keyword evidence="14" id="KW-1185">Reference proteome</keyword>
<name>A0AAV1DHD3_OLDCO</name>
<dbReference type="Pfam" id="PF03145">
    <property type="entry name" value="Sina_TRAF"/>
    <property type="match status" value="1"/>
</dbReference>
<dbReference type="PROSITE" id="PS51081">
    <property type="entry name" value="ZF_SIAH"/>
    <property type="match status" value="1"/>
</dbReference>
<keyword evidence="9" id="KW-0862">Zinc</keyword>
<dbReference type="Gene3D" id="3.30.40.10">
    <property type="entry name" value="Zinc/RING finger domain, C3HC4 (zinc finger)"/>
    <property type="match status" value="2"/>
</dbReference>
<dbReference type="SUPFAM" id="SSF57850">
    <property type="entry name" value="RING/U-box"/>
    <property type="match status" value="1"/>
</dbReference>
<feature type="domain" description="SIAH-type" evidence="12">
    <location>
        <begin position="317"/>
        <end position="377"/>
    </location>
</feature>
<evidence type="ECO:0000256" key="3">
    <source>
        <dbReference type="ARBA" id="ARBA00009119"/>
    </source>
</evidence>
<evidence type="ECO:0000256" key="1">
    <source>
        <dbReference type="ARBA" id="ARBA00000900"/>
    </source>
</evidence>
<evidence type="ECO:0000256" key="5">
    <source>
        <dbReference type="ARBA" id="ARBA00022679"/>
    </source>
</evidence>
<dbReference type="InterPro" id="IPR001841">
    <property type="entry name" value="Znf_RING"/>
</dbReference>
<dbReference type="InterPro" id="IPR013083">
    <property type="entry name" value="Znf_RING/FYVE/PHD"/>
</dbReference>
<dbReference type="GO" id="GO:0006511">
    <property type="term" value="P:ubiquitin-dependent protein catabolic process"/>
    <property type="evidence" value="ECO:0007669"/>
    <property type="project" value="InterPro"/>
</dbReference>
<keyword evidence="5" id="KW-0808">Transferase</keyword>
<dbReference type="InterPro" id="IPR018121">
    <property type="entry name" value="7-in-absentia-prot_TRAF-dom"/>
</dbReference>
<dbReference type="FunFam" id="2.60.210.10:FF:000004">
    <property type="entry name" value="E3 ubiquitin-protein ligase SINAT5-like"/>
    <property type="match status" value="1"/>
</dbReference>
<evidence type="ECO:0000256" key="6">
    <source>
        <dbReference type="ARBA" id="ARBA00022723"/>
    </source>
</evidence>
<evidence type="ECO:0000256" key="2">
    <source>
        <dbReference type="ARBA" id="ARBA00004906"/>
    </source>
</evidence>
<dbReference type="InterPro" id="IPR052088">
    <property type="entry name" value="E3_ubiquitin-ligase_SINA"/>
</dbReference>
<proteinExistence type="inferred from homology"/>
<gene>
    <name evidence="13" type="ORF">OLC1_LOCUS15261</name>
</gene>
<keyword evidence="6" id="KW-0479">Metal-binding</keyword>
<evidence type="ECO:0000256" key="10">
    <source>
        <dbReference type="PROSITE-ProRule" id="PRU00455"/>
    </source>
</evidence>
<comment type="catalytic activity">
    <reaction evidence="1">
        <text>S-ubiquitinyl-[E2 ubiquitin-conjugating enzyme]-L-cysteine + [acceptor protein]-L-lysine = [E2 ubiquitin-conjugating enzyme]-L-cysteine + N(6)-ubiquitinyl-[acceptor protein]-L-lysine.</text>
        <dbReference type="EC" id="2.3.2.27"/>
    </reaction>
</comment>
<dbReference type="InterPro" id="IPR008974">
    <property type="entry name" value="TRAF-like"/>
</dbReference>
<accession>A0AAV1DHD3</accession>
<dbReference type="Pfam" id="PF21361">
    <property type="entry name" value="Sina_ZnF"/>
    <property type="match status" value="1"/>
</dbReference>
<sequence>MSFGTSIVVAKPEPENGTRLRQLGIRRAGRLFVGGFEDGHEFRRRYSDKIFHYDCRDEVWIEEILPRRIHLEYYDDLKEPSLLGILPNEKRVIYDSAKIMRHNKIYLFDPSTEEWEKVDIESSSSSSSFSLEDSCYFEENIISFGPKDDDAPPTLMKIGKRGIDDGCCLRRNDYTQFLDFCRFCITGLCYFSQDKPIGKSKAVLFVKHLFPVFDEIMASGGSASVSIDESTAAISDYCSALESEESVDDKFGMPLNSAIYELLECPICMHLMYPPIQQCPNGHTLCSNCKSKVRCCPVCEHELGNIRCLALEMAAESLDLPCKYQMFGCRYIFPHQMRLNHEEVCQFRPYTCPYAGTDCNVTGDIPYLVSHLKRDHKVDMYNGASFNHRYVMSKPQEVQNATWMLTVFNCFGYHFCLHFEAFPLGMAPVYIAFLRFMGSEEDAQKFNYSLQVGGNGKKLIWEGIPRSIRDSHRKVRDSLDGLIIQRNLALFLSSVPDRQEGEELKLKLTGRIWRNNIS</sequence>
<dbReference type="SUPFAM" id="SSF49599">
    <property type="entry name" value="TRAF domain-like"/>
    <property type="match status" value="1"/>
</dbReference>
<dbReference type="PANTHER" id="PTHR10315:SF118">
    <property type="entry name" value="RING-TYPE E3 UBIQUITIN TRANSFERASE"/>
    <property type="match status" value="1"/>
</dbReference>
<dbReference type="GO" id="GO:0008270">
    <property type="term" value="F:zinc ion binding"/>
    <property type="evidence" value="ECO:0007669"/>
    <property type="project" value="UniProtKB-KW"/>
</dbReference>
<dbReference type="PROSITE" id="PS50089">
    <property type="entry name" value="ZF_RING_2"/>
    <property type="match status" value="1"/>
</dbReference>
<dbReference type="GO" id="GO:0005737">
    <property type="term" value="C:cytoplasm"/>
    <property type="evidence" value="ECO:0007669"/>
    <property type="project" value="InterPro"/>
</dbReference>
<dbReference type="GO" id="GO:0061630">
    <property type="term" value="F:ubiquitin protein ligase activity"/>
    <property type="evidence" value="ECO:0007669"/>
    <property type="project" value="UniProtKB-EC"/>
</dbReference>
<keyword evidence="7 10" id="KW-0863">Zinc-finger</keyword>
<evidence type="ECO:0000313" key="14">
    <source>
        <dbReference type="Proteomes" id="UP001161247"/>
    </source>
</evidence>
<evidence type="ECO:0000256" key="9">
    <source>
        <dbReference type="ARBA" id="ARBA00022833"/>
    </source>
</evidence>
<evidence type="ECO:0000256" key="4">
    <source>
        <dbReference type="ARBA" id="ARBA00012483"/>
    </source>
</evidence>
<organism evidence="13 14">
    <name type="scientific">Oldenlandia corymbosa var. corymbosa</name>
    <dbReference type="NCBI Taxonomy" id="529605"/>
    <lineage>
        <taxon>Eukaryota</taxon>
        <taxon>Viridiplantae</taxon>
        <taxon>Streptophyta</taxon>
        <taxon>Embryophyta</taxon>
        <taxon>Tracheophyta</taxon>
        <taxon>Spermatophyta</taxon>
        <taxon>Magnoliopsida</taxon>
        <taxon>eudicotyledons</taxon>
        <taxon>Gunneridae</taxon>
        <taxon>Pentapetalae</taxon>
        <taxon>asterids</taxon>
        <taxon>lamiids</taxon>
        <taxon>Gentianales</taxon>
        <taxon>Rubiaceae</taxon>
        <taxon>Rubioideae</taxon>
        <taxon>Spermacoceae</taxon>
        <taxon>Hedyotis-Oldenlandia complex</taxon>
        <taxon>Oldenlandia</taxon>
    </lineage>
</organism>
<evidence type="ECO:0000256" key="8">
    <source>
        <dbReference type="ARBA" id="ARBA00022786"/>
    </source>
</evidence>